<gene>
    <name evidence="1" type="ORF">J2739_005596</name>
</gene>
<reference evidence="1 2" key="1">
    <citation type="submission" date="2023-07" db="EMBL/GenBank/DDBJ databases">
        <title>Sorghum-associated microbial communities from plants grown in Nebraska, USA.</title>
        <authorList>
            <person name="Schachtman D."/>
        </authorList>
    </citation>
    <scope>NUCLEOTIDE SEQUENCE [LARGE SCALE GENOMIC DNA]</scope>
    <source>
        <strain evidence="1 2">DS1781</strain>
    </source>
</reference>
<proteinExistence type="predicted"/>
<dbReference type="RefSeq" id="WP_309907766.1">
    <property type="nucleotide sequence ID" value="NZ_JAVDRF010000031.1"/>
</dbReference>
<dbReference type="Proteomes" id="UP001184230">
    <property type="component" value="Unassembled WGS sequence"/>
</dbReference>
<evidence type="ECO:0000313" key="1">
    <source>
        <dbReference type="EMBL" id="MDR6539789.1"/>
    </source>
</evidence>
<keyword evidence="2" id="KW-1185">Reference proteome</keyword>
<accession>A0ABU1NMV6</accession>
<organism evidence="1 2">
    <name type="scientific">Variovorax soli</name>
    <dbReference type="NCBI Taxonomy" id="376815"/>
    <lineage>
        <taxon>Bacteria</taxon>
        <taxon>Pseudomonadati</taxon>
        <taxon>Pseudomonadota</taxon>
        <taxon>Betaproteobacteria</taxon>
        <taxon>Burkholderiales</taxon>
        <taxon>Comamonadaceae</taxon>
        <taxon>Variovorax</taxon>
    </lineage>
</organism>
<protein>
    <submittedName>
        <fullName evidence="1">Uncharacterized protein</fullName>
    </submittedName>
</protein>
<sequence length="163" mass="18586">MRGYTDVTRSTSACVHFVEGREVEAREIEASDEFDEGLRSIRRSLDEARIRCAYVDCRLLASNPKGTCNAVGTAMQGTHRPYKADDWVRLLDDMITLSATLPGLVIVLDHADQLFALDRSQIFDLTEAFLIQFHHWFEKKKPCHLCFQMSSHPLVGDIFRDLP</sequence>
<evidence type="ECO:0000313" key="2">
    <source>
        <dbReference type="Proteomes" id="UP001184230"/>
    </source>
</evidence>
<dbReference type="EMBL" id="JAVDRF010000031">
    <property type="protein sequence ID" value="MDR6539789.1"/>
    <property type="molecule type" value="Genomic_DNA"/>
</dbReference>
<comment type="caution">
    <text evidence="1">The sequence shown here is derived from an EMBL/GenBank/DDBJ whole genome shotgun (WGS) entry which is preliminary data.</text>
</comment>
<name>A0ABU1NMV6_9BURK</name>